<dbReference type="InterPro" id="IPR050570">
    <property type="entry name" value="Cell_wall_metabolism_enzyme"/>
</dbReference>
<feature type="domain" description="M23ase beta-sheet core" evidence="2">
    <location>
        <begin position="49"/>
        <end position="117"/>
    </location>
</feature>
<dbReference type="InterPro" id="IPR016047">
    <property type="entry name" value="M23ase_b-sheet_dom"/>
</dbReference>
<evidence type="ECO:0000313" key="4">
    <source>
        <dbReference type="Proteomes" id="UP000217276"/>
    </source>
</evidence>
<organism evidence="3 4">
    <name type="scientific">Capnocytophaga leadbetteri</name>
    <dbReference type="NCBI Taxonomy" id="327575"/>
    <lineage>
        <taxon>Bacteria</taxon>
        <taxon>Pseudomonadati</taxon>
        <taxon>Bacteroidota</taxon>
        <taxon>Flavobacteriia</taxon>
        <taxon>Flavobacteriales</taxon>
        <taxon>Flavobacteriaceae</taxon>
        <taxon>Capnocytophaga</taxon>
    </lineage>
</organism>
<evidence type="ECO:0000256" key="1">
    <source>
        <dbReference type="SAM" id="SignalP"/>
    </source>
</evidence>
<dbReference type="InterPro" id="IPR011055">
    <property type="entry name" value="Dup_hybrid_motif"/>
</dbReference>
<accession>A0A250FB56</accession>
<dbReference type="PANTHER" id="PTHR21666:SF285">
    <property type="entry name" value="M23 FAMILY METALLOPEPTIDASE"/>
    <property type="match status" value="1"/>
</dbReference>
<keyword evidence="1" id="KW-0732">Signal</keyword>
<dbReference type="RefSeq" id="WP_095914392.1">
    <property type="nucleotide sequence ID" value="NZ_CAURJF010000002.1"/>
</dbReference>
<name>A0A250FB56_9FLAO</name>
<dbReference type="PANTHER" id="PTHR21666">
    <property type="entry name" value="PEPTIDASE-RELATED"/>
    <property type="match status" value="1"/>
</dbReference>
<protein>
    <submittedName>
        <fullName evidence="3">Peptidase M23</fullName>
    </submittedName>
</protein>
<dbReference type="CDD" id="cd12797">
    <property type="entry name" value="M23_peptidase"/>
    <property type="match status" value="1"/>
</dbReference>
<dbReference type="Proteomes" id="UP000217276">
    <property type="component" value="Chromosome"/>
</dbReference>
<feature type="signal peptide" evidence="1">
    <location>
        <begin position="1"/>
        <end position="22"/>
    </location>
</feature>
<evidence type="ECO:0000259" key="2">
    <source>
        <dbReference type="Pfam" id="PF01551"/>
    </source>
</evidence>
<dbReference type="GO" id="GO:0004222">
    <property type="term" value="F:metalloendopeptidase activity"/>
    <property type="evidence" value="ECO:0007669"/>
    <property type="project" value="TreeGrafter"/>
</dbReference>
<evidence type="ECO:0000313" key="3">
    <source>
        <dbReference type="EMBL" id="ATA82373.1"/>
    </source>
</evidence>
<proteinExistence type="predicted"/>
<dbReference type="AlphaFoldDB" id="A0A250FB56"/>
<dbReference type="KEGG" id="clk:CGC53_08470"/>
<feature type="chain" id="PRO_5012987475" evidence="1">
    <location>
        <begin position="23"/>
        <end position="561"/>
    </location>
</feature>
<dbReference type="SUPFAM" id="SSF51261">
    <property type="entry name" value="Duplicated hybrid motif"/>
    <property type="match status" value="1"/>
</dbReference>
<keyword evidence="4" id="KW-1185">Reference proteome</keyword>
<dbReference type="EMBL" id="CP022384">
    <property type="protein sequence ID" value="ATA82373.1"/>
    <property type="molecule type" value="Genomic_DNA"/>
</dbReference>
<dbReference type="Pfam" id="PF01551">
    <property type="entry name" value="Peptidase_M23"/>
    <property type="match status" value="1"/>
</dbReference>
<reference evidence="4" key="1">
    <citation type="submission" date="2017-06" db="EMBL/GenBank/DDBJ databases">
        <title>Capnocytophaga spp. assemblies.</title>
        <authorList>
            <person name="Gulvik C.A."/>
        </authorList>
    </citation>
    <scope>NUCLEOTIDE SEQUENCE [LARGE SCALE GENOMIC DNA]</scope>
    <source>
        <strain evidence="4">H6253</strain>
    </source>
</reference>
<gene>
    <name evidence="3" type="ORF">CGC53_08470</name>
</gene>
<sequence length="561" mass="62892">MKKLFLLAYISCHLLATTYSRAQDFQPIVPLNTKPLLAGNFAELRPNHFHGGLDLKTEGREGLQVLAAQDGYVSRIIVSPYGYGKMLYITHADGYVTTYGHLQKYAPAIEAYVKKKQYEKQTYDIDITPAENEFVVKKGEWVGVSGNTGGSHGPHLHFEVRDTSNNGWNPLLFAFREIEDTTPPEITGLFAYALGNDAQVAHTQLSQQLQKKRLPDGSFVTDTLRAIGTIGFGFQAFDRQDGTLHKNGIYKATLLLNGEPQLQSAFDKVNFGDTRCINILTDYERYLSDKSFVQLLYKKPGNRLEIYKILKENNGYLTIEEGQTYTATVVVEDFKGNATSVNIPIKGERLELKTERPENKGNKQLIAKRDNYYELSKGSVFFPENTFYEDQLINISEDSDGLLIGNRRTPVDKYFTVTMKNTNFAEDEISKVFISAAGGFATTVYKDGVFTARARNLGRYSLRKDSTPPTLKALNFKDKGVVKGNTLKVTVSDNLSGFASCSATLNGQWILFEYEPKNHTLTFNFDDVDTTDTTKYELNINAYDKVGNVGTLKATFTRPNS</sequence>
<dbReference type="Gene3D" id="2.70.70.10">
    <property type="entry name" value="Glucose Permease (Domain IIA)"/>
    <property type="match status" value="1"/>
</dbReference>